<gene>
    <name evidence="2" type="ORF">BJ508DRAFT_168056</name>
</gene>
<accession>A0A3N4INM9</accession>
<protein>
    <recommendedName>
        <fullName evidence="1">F-box domain-containing protein</fullName>
    </recommendedName>
</protein>
<dbReference type="CDD" id="cd09917">
    <property type="entry name" value="F-box_SF"/>
    <property type="match status" value="1"/>
</dbReference>
<dbReference type="Gene3D" id="1.20.1280.50">
    <property type="match status" value="1"/>
</dbReference>
<proteinExistence type="predicted"/>
<evidence type="ECO:0000313" key="2">
    <source>
        <dbReference type="EMBL" id="RPA85811.1"/>
    </source>
</evidence>
<name>A0A3N4INM9_ASCIM</name>
<dbReference type="PROSITE" id="PS50181">
    <property type="entry name" value="FBOX"/>
    <property type="match status" value="1"/>
</dbReference>
<dbReference type="Pfam" id="PF12937">
    <property type="entry name" value="F-box-like"/>
    <property type="match status" value="1"/>
</dbReference>
<dbReference type="AlphaFoldDB" id="A0A3N4INM9"/>
<dbReference type="EMBL" id="ML119652">
    <property type="protein sequence ID" value="RPA85811.1"/>
    <property type="molecule type" value="Genomic_DNA"/>
</dbReference>
<dbReference type="SUPFAM" id="SSF81383">
    <property type="entry name" value="F-box domain"/>
    <property type="match status" value="1"/>
</dbReference>
<dbReference type="STRING" id="1160509.A0A3N4INM9"/>
<keyword evidence="3" id="KW-1185">Reference proteome</keyword>
<sequence>MPTTTAKSRSDLHRESLRKTLQSLAEADDKTKALLGLDQFIKDKPPQDLHFKALEIRCSINISLGNLAVATKDGKEICRLQPQSCKGYIRLAKILSKQGEVDKVTRIYDHALTVLSRGSKDYDTVAGLREKWVVMLARRRKKCDMFEFLPAEILDEILSYMRFRDIVRFLGVSRSWHNYIEARPHFWRYIDLRDIKRPLGLKPLIACLKKSRESIQELRLGPLQDAAYDKVVRLIGQVGRQAKVLEFKDLKRTLPVPKEFSASTGLLSCLKELYLSRTTAWDIAVILSKVRTLEVLEVLDVMQSDSIDWNCCVAQLKRLRVGKMERFSGRALELDEWAEVWALILPKLA</sequence>
<dbReference type="InterPro" id="IPR001810">
    <property type="entry name" value="F-box_dom"/>
</dbReference>
<dbReference type="Gene3D" id="1.25.40.10">
    <property type="entry name" value="Tetratricopeptide repeat domain"/>
    <property type="match status" value="1"/>
</dbReference>
<reference evidence="2 3" key="1">
    <citation type="journal article" date="2018" name="Nat. Ecol. Evol.">
        <title>Pezizomycetes genomes reveal the molecular basis of ectomycorrhizal truffle lifestyle.</title>
        <authorList>
            <person name="Murat C."/>
            <person name="Payen T."/>
            <person name="Noel B."/>
            <person name="Kuo A."/>
            <person name="Morin E."/>
            <person name="Chen J."/>
            <person name="Kohler A."/>
            <person name="Krizsan K."/>
            <person name="Balestrini R."/>
            <person name="Da Silva C."/>
            <person name="Montanini B."/>
            <person name="Hainaut M."/>
            <person name="Levati E."/>
            <person name="Barry K.W."/>
            <person name="Belfiori B."/>
            <person name="Cichocki N."/>
            <person name="Clum A."/>
            <person name="Dockter R.B."/>
            <person name="Fauchery L."/>
            <person name="Guy J."/>
            <person name="Iotti M."/>
            <person name="Le Tacon F."/>
            <person name="Lindquist E.A."/>
            <person name="Lipzen A."/>
            <person name="Malagnac F."/>
            <person name="Mello A."/>
            <person name="Molinier V."/>
            <person name="Miyauchi S."/>
            <person name="Poulain J."/>
            <person name="Riccioni C."/>
            <person name="Rubini A."/>
            <person name="Sitrit Y."/>
            <person name="Splivallo R."/>
            <person name="Traeger S."/>
            <person name="Wang M."/>
            <person name="Zifcakova L."/>
            <person name="Wipf D."/>
            <person name="Zambonelli A."/>
            <person name="Paolocci F."/>
            <person name="Nowrousian M."/>
            <person name="Ottonello S."/>
            <person name="Baldrian P."/>
            <person name="Spatafora J.W."/>
            <person name="Henrissat B."/>
            <person name="Nagy L.G."/>
            <person name="Aury J.M."/>
            <person name="Wincker P."/>
            <person name="Grigoriev I.V."/>
            <person name="Bonfante P."/>
            <person name="Martin F.M."/>
        </authorList>
    </citation>
    <scope>NUCLEOTIDE SEQUENCE [LARGE SCALE GENOMIC DNA]</scope>
    <source>
        <strain evidence="2 3">RN42</strain>
    </source>
</reference>
<evidence type="ECO:0000259" key="1">
    <source>
        <dbReference type="PROSITE" id="PS50181"/>
    </source>
</evidence>
<dbReference type="InterPro" id="IPR011990">
    <property type="entry name" value="TPR-like_helical_dom_sf"/>
</dbReference>
<dbReference type="InterPro" id="IPR036047">
    <property type="entry name" value="F-box-like_dom_sf"/>
</dbReference>
<organism evidence="2 3">
    <name type="scientific">Ascobolus immersus RN42</name>
    <dbReference type="NCBI Taxonomy" id="1160509"/>
    <lineage>
        <taxon>Eukaryota</taxon>
        <taxon>Fungi</taxon>
        <taxon>Dikarya</taxon>
        <taxon>Ascomycota</taxon>
        <taxon>Pezizomycotina</taxon>
        <taxon>Pezizomycetes</taxon>
        <taxon>Pezizales</taxon>
        <taxon>Ascobolaceae</taxon>
        <taxon>Ascobolus</taxon>
    </lineage>
</organism>
<feature type="domain" description="F-box" evidence="1">
    <location>
        <begin position="143"/>
        <end position="190"/>
    </location>
</feature>
<dbReference type="Proteomes" id="UP000275078">
    <property type="component" value="Unassembled WGS sequence"/>
</dbReference>
<dbReference type="OrthoDB" id="629492at2759"/>
<dbReference type="SMART" id="SM00256">
    <property type="entry name" value="FBOX"/>
    <property type="match status" value="1"/>
</dbReference>
<evidence type="ECO:0000313" key="3">
    <source>
        <dbReference type="Proteomes" id="UP000275078"/>
    </source>
</evidence>
<dbReference type="SUPFAM" id="SSF48452">
    <property type="entry name" value="TPR-like"/>
    <property type="match status" value="1"/>
</dbReference>